<feature type="transmembrane region" description="Helical" evidence="2">
    <location>
        <begin position="182"/>
        <end position="205"/>
    </location>
</feature>
<feature type="transmembrane region" description="Helical" evidence="2">
    <location>
        <begin position="138"/>
        <end position="158"/>
    </location>
</feature>
<keyword evidence="4" id="KW-1185">Reference proteome</keyword>
<keyword evidence="2" id="KW-0812">Transmembrane</keyword>
<organism evidence="3 4">
    <name type="scientific">Monosporascus cannonballus</name>
    <dbReference type="NCBI Taxonomy" id="155416"/>
    <lineage>
        <taxon>Eukaryota</taxon>
        <taxon>Fungi</taxon>
        <taxon>Dikarya</taxon>
        <taxon>Ascomycota</taxon>
        <taxon>Pezizomycotina</taxon>
        <taxon>Sordariomycetes</taxon>
        <taxon>Xylariomycetidae</taxon>
        <taxon>Xylariales</taxon>
        <taxon>Xylariales incertae sedis</taxon>
        <taxon>Monosporascus</taxon>
    </lineage>
</organism>
<protein>
    <submittedName>
        <fullName evidence="3">Uncharacterized protein</fullName>
    </submittedName>
</protein>
<accession>A0ABY0H420</accession>
<keyword evidence="2" id="KW-0472">Membrane</keyword>
<proteinExistence type="predicted"/>
<evidence type="ECO:0000313" key="3">
    <source>
        <dbReference type="EMBL" id="RYO82006.1"/>
    </source>
</evidence>
<sequence>MSESVPLLPRAADAHPIYLQAARSPWRQINQKVLTALRSILAVYLTVVLAIALSVIPPALGLASPYDVPSGHGGFKAPSLPQHPAPDGNTSATHDPSKGLSEEGSIKSFSILNLSLVNSIIAATEIFFLNSIRRPTPVAGHIGGVMLASALYLAWAWIGQRLTGYAGIFFLDPDEMSGEMEAVIAACIAFISHSPGLFAFMYGLIAMREIMTAPPRNG</sequence>
<evidence type="ECO:0000256" key="1">
    <source>
        <dbReference type="SAM" id="MobiDB-lite"/>
    </source>
</evidence>
<comment type="caution">
    <text evidence="3">The sequence shown here is derived from an EMBL/GenBank/DDBJ whole genome shotgun (WGS) entry which is preliminary data.</text>
</comment>
<dbReference type="EMBL" id="QJNS01000232">
    <property type="protein sequence ID" value="RYO82006.1"/>
    <property type="molecule type" value="Genomic_DNA"/>
</dbReference>
<feature type="region of interest" description="Disordered" evidence="1">
    <location>
        <begin position="75"/>
        <end position="101"/>
    </location>
</feature>
<dbReference type="Proteomes" id="UP000294003">
    <property type="component" value="Unassembled WGS sequence"/>
</dbReference>
<name>A0ABY0H420_9PEZI</name>
<feature type="transmembrane region" description="Helical" evidence="2">
    <location>
        <begin position="109"/>
        <end position="129"/>
    </location>
</feature>
<evidence type="ECO:0000256" key="2">
    <source>
        <dbReference type="SAM" id="Phobius"/>
    </source>
</evidence>
<evidence type="ECO:0000313" key="4">
    <source>
        <dbReference type="Proteomes" id="UP000294003"/>
    </source>
</evidence>
<reference evidence="3 4" key="1">
    <citation type="submission" date="2018-06" db="EMBL/GenBank/DDBJ databases">
        <title>Complete Genomes of Monosporascus.</title>
        <authorList>
            <person name="Robinson A.J."/>
            <person name="Natvig D.O."/>
        </authorList>
    </citation>
    <scope>NUCLEOTIDE SEQUENCE [LARGE SCALE GENOMIC DNA]</scope>
    <source>
        <strain evidence="3 4">CBS 609.92</strain>
    </source>
</reference>
<gene>
    <name evidence="3" type="ORF">DL762_006830</name>
</gene>
<keyword evidence="2" id="KW-1133">Transmembrane helix</keyword>
<feature type="transmembrane region" description="Helical" evidence="2">
    <location>
        <begin position="33"/>
        <end position="56"/>
    </location>
</feature>